<keyword evidence="4" id="KW-1185">Reference proteome</keyword>
<dbReference type="InterPro" id="IPR002931">
    <property type="entry name" value="Transglutaminase-like"/>
</dbReference>
<dbReference type="InterPro" id="IPR038765">
    <property type="entry name" value="Papain-like_cys_pep_sf"/>
</dbReference>
<name>A0A6N7ET94_9GAMM</name>
<feature type="transmembrane region" description="Helical" evidence="1">
    <location>
        <begin position="552"/>
        <end position="573"/>
    </location>
</feature>
<protein>
    <submittedName>
        <fullName evidence="3">DUF3488 domain-containing protein</fullName>
    </submittedName>
</protein>
<accession>A0A6N7ET94</accession>
<dbReference type="EMBL" id="WHNW01000001">
    <property type="protein sequence ID" value="MPV85133.1"/>
    <property type="molecule type" value="Genomic_DNA"/>
</dbReference>
<feature type="transmembrane region" description="Helical" evidence="1">
    <location>
        <begin position="139"/>
        <end position="156"/>
    </location>
</feature>
<feature type="domain" description="Transglutaminase-like" evidence="2">
    <location>
        <begin position="406"/>
        <end position="477"/>
    </location>
</feature>
<reference evidence="3 4" key="1">
    <citation type="submission" date="2019-10" db="EMBL/GenBank/DDBJ databases">
        <title>Cardiobacteriales fam. a chemoheterotrophic member of the order Cardiobacteriales, and proposal of Cardiobacteriales fam. nov.</title>
        <authorList>
            <person name="Wang C."/>
        </authorList>
    </citation>
    <scope>NUCLEOTIDE SEQUENCE [LARGE SCALE GENOMIC DNA]</scope>
    <source>
        <strain evidence="3 4">ML27</strain>
    </source>
</reference>
<evidence type="ECO:0000313" key="4">
    <source>
        <dbReference type="Proteomes" id="UP000471298"/>
    </source>
</evidence>
<organism evidence="3 4">
    <name type="scientific">Ostreibacterium oceani</name>
    <dbReference type="NCBI Taxonomy" id="2654998"/>
    <lineage>
        <taxon>Bacteria</taxon>
        <taxon>Pseudomonadati</taxon>
        <taxon>Pseudomonadota</taxon>
        <taxon>Gammaproteobacteria</taxon>
        <taxon>Cardiobacteriales</taxon>
        <taxon>Ostreibacteriaceae</taxon>
        <taxon>Ostreibacterium</taxon>
    </lineage>
</organism>
<dbReference type="SUPFAM" id="SSF54001">
    <property type="entry name" value="Cysteine proteinases"/>
    <property type="match status" value="1"/>
</dbReference>
<feature type="transmembrane region" description="Helical" evidence="1">
    <location>
        <begin position="172"/>
        <end position="191"/>
    </location>
</feature>
<evidence type="ECO:0000313" key="3">
    <source>
        <dbReference type="EMBL" id="MPV85133.1"/>
    </source>
</evidence>
<dbReference type="InterPro" id="IPR021878">
    <property type="entry name" value="TgpA_N"/>
</dbReference>
<dbReference type="PANTHER" id="PTHR42736">
    <property type="entry name" value="PROTEIN-GLUTAMINE GAMMA-GLUTAMYLTRANSFERASE"/>
    <property type="match status" value="1"/>
</dbReference>
<dbReference type="SMART" id="SM00460">
    <property type="entry name" value="TGc"/>
    <property type="match status" value="1"/>
</dbReference>
<dbReference type="InParanoid" id="A0A6N7ET94"/>
<feature type="transmembrane region" description="Helical" evidence="1">
    <location>
        <begin position="68"/>
        <end position="86"/>
    </location>
</feature>
<dbReference type="PANTHER" id="PTHR42736:SF1">
    <property type="entry name" value="PROTEIN-GLUTAMINE GAMMA-GLUTAMYLTRANSFERASE"/>
    <property type="match status" value="1"/>
</dbReference>
<evidence type="ECO:0000256" key="1">
    <source>
        <dbReference type="SAM" id="Phobius"/>
    </source>
</evidence>
<dbReference type="RefSeq" id="WP_152808096.1">
    <property type="nucleotide sequence ID" value="NZ_WHNW01000001.1"/>
</dbReference>
<keyword evidence="1" id="KW-0812">Transmembrane</keyword>
<dbReference type="Pfam" id="PF11992">
    <property type="entry name" value="TgpA_N"/>
    <property type="match status" value="1"/>
</dbReference>
<feature type="transmembrane region" description="Helical" evidence="1">
    <location>
        <begin position="43"/>
        <end position="61"/>
    </location>
</feature>
<dbReference type="Pfam" id="PF01841">
    <property type="entry name" value="Transglut_core"/>
    <property type="match status" value="1"/>
</dbReference>
<evidence type="ECO:0000259" key="2">
    <source>
        <dbReference type="SMART" id="SM00460"/>
    </source>
</evidence>
<gene>
    <name evidence="3" type="ORF">GCU85_00095</name>
</gene>
<dbReference type="Gene3D" id="3.10.620.30">
    <property type="match status" value="1"/>
</dbReference>
<keyword evidence="1" id="KW-1133">Transmembrane helix</keyword>
<keyword evidence="1" id="KW-0472">Membrane</keyword>
<dbReference type="Proteomes" id="UP000471298">
    <property type="component" value="Unassembled WGS sequence"/>
</dbReference>
<sequence>MFLSQLKRLDIPRAKDLSSSQLFQLMLAYGLISLPLIRLFPMWLTGVVLLTLTLKAVSIAFRLTISKWIALAILIGAIGLVVVNFNQFGKEYAGLALLFVFASLKLLEAKESRDAFLLMLIYCLLIMGALMANKHFFNFIYLVICLLFVVLMQWRIDTPQSARMSWGKQSGALFKLLIISLPFVVGLFYLFPRFQPLWAQPSRPTANTGLSDEMTPNSLTQLVQDGGLAFRVQFDGDAPPANQQYWRGPVLTQFDGKTWRRSRFTNQPPPTLQVNPDSQIRYTMVHDGETNRWLVPLDLPGEIPSGAEMNRQFEMLASRDLVQPKQFPMMSYARYSLTDINAREREFLTQIPQNIYPKTLALARELRQASATSMDFVNATWQYFRDNEFYYDLEPPPGNDDMDRFLFTNRVGYCEHYASVFAFMMRSQGIPTRVVTGYQGSEYNPIAKEYEVRQLHAHAWTEVYIDGQGWIRIDPTAAVAPDRISRADIANSVRNSDALSFGDRWQNQSETVKRLGQSLRALNSFWQNWVINYDEDKQNSLWQKLGLEKIKYVVWLFFILVMLPLVGGVLFWLSRLRQQRLKDPVQKMLQPFMQRLAKHGIIKSPSDSLMALVLAHEAELGDCYSAALAVAYSHQQLRYEMNMGTKSVEKASLARLQQHVDDFIQMKMAK</sequence>
<feature type="transmembrane region" description="Helical" evidence="1">
    <location>
        <begin position="115"/>
        <end position="133"/>
    </location>
</feature>
<proteinExistence type="predicted"/>
<dbReference type="InterPro" id="IPR052901">
    <property type="entry name" value="Bact_TGase-like"/>
</dbReference>
<dbReference type="AlphaFoldDB" id="A0A6N7ET94"/>
<comment type="caution">
    <text evidence="3">The sequence shown here is derived from an EMBL/GenBank/DDBJ whole genome shotgun (WGS) entry which is preliminary data.</text>
</comment>